<sequence>MTPRNTARTDKEKNRDIGSFIFVLASIIMGPYLYNTFSIPVNIALVLVTYVLLQLVIGWLSNN</sequence>
<keyword evidence="1" id="KW-0472">Membrane</keyword>
<dbReference type="EMBL" id="FOOG01000004">
    <property type="protein sequence ID" value="SFF64144.1"/>
    <property type="molecule type" value="Genomic_DNA"/>
</dbReference>
<dbReference type="Proteomes" id="UP000198897">
    <property type="component" value="Unassembled WGS sequence"/>
</dbReference>
<evidence type="ECO:0000313" key="3">
    <source>
        <dbReference type="Proteomes" id="UP000198897"/>
    </source>
</evidence>
<feature type="transmembrane region" description="Helical" evidence="1">
    <location>
        <begin position="40"/>
        <end position="60"/>
    </location>
</feature>
<accession>A0A1I2KB21</accession>
<evidence type="ECO:0000313" key="2">
    <source>
        <dbReference type="EMBL" id="SFF64144.1"/>
    </source>
</evidence>
<dbReference type="AlphaFoldDB" id="A0A1I2KB21"/>
<gene>
    <name evidence="2" type="ORF">SAMN05216353_10422</name>
</gene>
<keyword evidence="1" id="KW-0812">Transmembrane</keyword>
<keyword evidence="3" id="KW-1185">Reference proteome</keyword>
<keyword evidence="1" id="KW-1133">Transmembrane helix</keyword>
<protein>
    <submittedName>
        <fullName evidence="2">Uncharacterized protein</fullName>
    </submittedName>
</protein>
<name>A0A1I2KB21_9BACI</name>
<reference evidence="3" key="1">
    <citation type="submission" date="2016-10" db="EMBL/GenBank/DDBJ databases">
        <authorList>
            <person name="Varghese N."/>
            <person name="Submissions S."/>
        </authorList>
    </citation>
    <scope>NUCLEOTIDE SEQUENCE [LARGE SCALE GENOMIC DNA]</scope>
    <source>
        <strain evidence="3">FP5</strain>
    </source>
</reference>
<proteinExistence type="predicted"/>
<organism evidence="2 3">
    <name type="scientific">Halobacillus alkaliphilus</name>
    <dbReference type="NCBI Taxonomy" id="396056"/>
    <lineage>
        <taxon>Bacteria</taxon>
        <taxon>Bacillati</taxon>
        <taxon>Bacillota</taxon>
        <taxon>Bacilli</taxon>
        <taxon>Bacillales</taxon>
        <taxon>Bacillaceae</taxon>
        <taxon>Halobacillus</taxon>
    </lineage>
</organism>
<feature type="transmembrane region" description="Helical" evidence="1">
    <location>
        <begin position="17"/>
        <end position="34"/>
    </location>
</feature>
<dbReference type="RefSeq" id="WP_089750282.1">
    <property type="nucleotide sequence ID" value="NZ_FOOG01000004.1"/>
</dbReference>
<evidence type="ECO:0000256" key="1">
    <source>
        <dbReference type="SAM" id="Phobius"/>
    </source>
</evidence>